<feature type="domain" description="DUF5045" evidence="1">
    <location>
        <begin position="21"/>
        <end position="52"/>
    </location>
</feature>
<proteinExistence type="predicted"/>
<name>A0ABY5TMT8_9BACE</name>
<reference evidence="2" key="1">
    <citation type="submission" date="2022-08" db="EMBL/GenBank/DDBJ databases">
        <title>Genome Sequencing of Bacteroides fragilis Group Isolates with Nanopore Technology.</title>
        <authorList>
            <person name="Tisza M.J."/>
            <person name="Smith D."/>
            <person name="Dekker J.P."/>
        </authorList>
    </citation>
    <scope>NUCLEOTIDE SEQUENCE</scope>
    <source>
        <strain evidence="2">BFG-527</strain>
        <plasmid evidence="2">unnamed2</plasmid>
    </source>
</reference>
<dbReference type="Pfam" id="PF16464">
    <property type="entry name" value="DUF5045"/>
    <property type="match status" value="1"/>
</dbReference>
<dbReference type="InterPro" id="IPR032492">
    <property type="entry name" value="DUF5045"/>
</dbReference>
<evidence type="ECO:0000313" key="3">
    <source>
        <dbReference type="Proteomes" id="UP001060104"/>
    </source>
</evidence>
<gene>
    <name evidence="2" type="ORF">NXY30_29405</name>
</gene>
<organism evidence="2 3">
    <name type="scientific">Bacteroides faecis</name>
    <dbReference type="NCBI Taxonomy" id="674529"/>
    <lineage>
        <taxon>Bacteria</taxon>
        <taxon>Pseudomonadati</taxon>
        <taxon>Bacteroidota</taxon>
        <taxon>Bacteroidia</taxon>
        <taxon>Bacteroidales</taxon>
        <taxon>Bacteroidaceae</taxon>
        <taxon>Bacteroides</taxon>
    </lineage>
</organism>
<geneLocation type="plasmid" evidence="2 3">
    <name>unnamed2</name>
</geneLocation>
<keyword evidence="3" id="KW-1185">Reference proteome</keyword>
<dbReference type="EMBL" id="CP103143">
    <property type="protein sequence ID" value="UVQ77619.1"/>
    <property type="molecule type" value="Genomic_DNA"/>
</dbReference>
<dbReference type="Proteomes" id="UP001060104">
    <property type="component" value="Plasmid unnamed2"/>
</dbReference>
<accession>A0ABY5TMT8</accession>
<protein>
    <submittedName>
        <fullName evidence="2">DUF5045 domain-containing protein</fullName>
    </submittedName>
</protein>
<evidence type="ECO:0000259" key="1">
    <source>
        <dbReference type="Pfam" id="PF16464"/>
    </source>
</evidence>
<dbReference type="RefSeq" id="WP_258903182.1">
    <property type="nucleotide sequence ID" value="NZ_CP103143.1"/>
</dbReference>
<sequence length="244" mass="28064">MRKLFLLSFFFFPVWMFAQGSYYDESKHYQFRSMENGPWQFKPDFYYYSWIKKKIWFVEIKLPGLGIHDRGPAGIGGGDKYVSRYSPNLPLRTATIGIAELEDPEYRKQSESYDSVKNMETLLVADRQLDAVYGTVGDKLNTLKGAFVDNMVTYTANDGDADKALVLWNQYYAVIESVNLIKDAYLDNSKRLKAYQEEVEKMEELVAGSASLIKLQYNKKENGASLSINTVEDAKKYFGNLKNM</sequence>
<keyword evidence="2" id="KW-0614">Plasmid</keyword>
<evidence type="ECO:0000313" key="2">
    <source>
        <dbReference type="EMBL" id="UVQ77619.1"/>
    </source>
</evidence>